<name>A0ABS2NPE2_9FIRM</name>
<feature type="domain" description="Response regulatory" evidence="7">
    <location>
        <begin position="5"/>
        <end position="122"/>
    </location>
</feature>
<dbReference type="EMBL" id="JAFBEE010000006">
    <property type="protein sequence ID" value="MBM7614687.1"/>
    <property type="molecule type" value="Genomic_DNA"/>
</dbReference>
<accession>A0ABS2NPE2</accession>
<dbReference type="SUPFAM" id="SSF46894">
    <property type="entry name" value="C-terminal effector domain of the bipartite response regulators"/>
    <property type="match status" value="1"/>
</dbReference>
<sequence length="211" mass="24029">MEKIKILVVEDDLAWIKLLEMLFKIEGDMEIVAAVKEKKEFYEIIENGNIDVILMDINLTSNQLDGIYIAAEVSGVIDAKIIMLTSLEPKEVALDSFNAGAVEFLSKSHYKKLPQVIRDVMNRNTPMEDLLKDYRRLKEQEMLSCLSGAEKEVFSLVEQGYTRDEIREKLVKSDSTIKNQINKIISKLGVGNVKEAIIKIKCRGLYNSKEL</sequence>
<dbReference type="RefSeq" id="WP_204401146.1">
    <property type="nucleotide sequence ID" value="NZ_JAFBEE010000006.1"/>
</dbReference>
<dbReference type="SUPFAM" id="SSF52172">
    <property type="entry name" value="CheY-like"/>
    <property type="match status" value="1"/>
</dbReference>
<proteinExistence type="predicted"/>
<dbReference type="CDD" id="cd00156">
    <property type="entry name" value="REC"/>
    <property type="match status" value="1"/>
</dbReference>
<dbReference type="PRINTS" id="PR00038">
    <property type="entry name" value="HTHLUXR"/>
</dbReference>
<keyword evidence="4" id="KW-0804">Transcription</keyword>
<dbReference type="SMART" id="SM00448">
    <property type="entry name" value="REC"/>
    <property type="match status" value="1"/>
</dbReference>
<gene>
    <name evidence="8" type="ORF">JOC73_001201</name>
</gene>
<evidence type="ECO:0000256" key="4">
    <source>
        <dbReference type="ARBA" id="ARBA00023163"/>
    </source>
</evidence>
<dbReference type="InterPro" id="IPR011006">
    <property type="entry name" value="CheY-like_superfamily"/>
</dbReference>
<comment type="caution">
    <text evidence="8">The sequence shown here is derived from an EMBL/GenBank/DDBJ whole genome shotgun (WGS) entry which is preliminary data.</text>
</comment>
<dbReference type="Pfam" id="PF00196">
    <property type="entry name" value="GerE"/>
    <property type="match status" value="1"/>
</dbReference>
<dbReference type="Gene3D" id="1.10.10.10">
    <property type="entry name" value="Winged helix-like DNA-binding domain superfamily/Winged helix DNA-binding domain"/>
    <property type="match status" value="1"/>
</dbReference>
<dbReference type="InterPro" id="IPR039420">
    <property type="entry name" value="WalR-like"/>
</dbReference>
<dbReference type="PANTHER" id="PTHR43214">
    <property type="entry name" value="TWO-COMPONENT RESPONSE REGULATOR"/>
    <property type="match status" value="1"/>
</dbReference>
<dbReference type="InterPro" id="IPR036388">
    <property type="entry name" value="WH-like_DNA-bd_sf"/>
</dbReference>
<comment type="function">
    <text evidence="5">May play the central regulatory role in sporulation. It may be an element of the effector pathway responsible for the activation of sporulation genes in response to nutritional stress. Spo0A may act in concert with spo0H (a sigma factor) to control the expression of some genes that are critical to the sporulation process.</text>
</comment>
<reference evidence="8 9" key="1">
    <citation type="submission" date="2021-01" db="EMBL/GenBank/DDBJ databases">
        <title>Genomic Encyclopedia of Type Strains, Phase IV (KMG-IV): sequencing the most valuable type-strain genomes for metagenomic binning, comparative biology and taxonomic classification.</title>
        <authorList>
            <person name="Goeker M."/>
        </authorList>
    </citation>
    <scope>NUCLEOTIDE SEQUENCE [LARGE SCALE GENOMIC DNA]</scope>
    <source>
        <strain evidence="8 9">DSM 25890</strain>
    </source>
</reference>
<evidence type="ECO:0000313" key="8">
    <source>
        <dbReference type="EMBL" id="MBM7614687.1"/>
    </source>
</evidence>
<dbReference type="Pfam" id="PF00072">
    <property type="entry name" value="Response_reg"/>
    <property type="match status" value="1"/>
</dbReference>
<dbReference type="Proteomes" id="UP001314796">
    <property type="component" value="Unassembled WGS sequence"/>
</dbReference>
<keyword evidence="2" id="KW-0805">Transcription regulation</keyword>
<keyword evidence="3 8" id="KW-0238">DNA-binding</keyword>
<organism evidence="8 9">
    <name type="scientific">Alkaliphilus hydrothermalis</name>
    <dbReference type="NCBI Taxonomy" id="1482730"/>
    <lineage>
        <taxon>Bacteria</taxon>
        <taxon>Bacillati</taxon>
        <taxon>Bacillota</taxon>
        <taxon>Clostridia</taxon>
        <taxon>Peptostreptococcales</taxon>
        <taxon>Natronincolaceae</taxon>
        <taxon>Alkaliphilus</taxon>
    </lineage>
</organism>
<keyword evidence="9" id="KW-1185">Reference proteome</keyword>
<evidence type="ECO:0000313" key="9">
    <source>
        <dbReference type="Proteomes" id="UP001314796"/>
    </source>
</evidence>
<evidence type="ECO:0000259" key="7">
    <source>
        <dbReference type="PROSITE" id="PS50110"/>
    </source>
</evidence>
<dbReference type="GO" id="GO:0003677">
    <property type="term" value="F:DNA binding"/>
    <property type="evidence" value="ECO:0007669"/>
    <property type="project" value="UniProtKB-KW"/>
</dbReference>
<evidence type="ECO:0000256" key="5">
    <source>
        <dbReference type="ARBA" id="ARBA00024867"/>
    </source>
</evidence>
<dbReference type="InterPro" id="IPR001789">
    <property type="entry name" value="Sig_transdc_resp-reg_receiver"/>
</dbReference>
<evidence type="ECO:0000256" key="1">
    <source>
        <dbReference type="ARBA" id="ARBA00018672"/>
    </source>
</evidence>
<evidence type="ECO:0000256" key="2">
    <source>
        <dbReference type="ARBA" id="ARBA00023015"/>
    </source>
</evidence>
<keyword evidence="6" id="KW-0597">Phosphoprotein</keyword>
<evidence type="ECO:0000256" key="3">
    <source>
        <dbReference type="ARBA" id="ARBA00023125"/>
    </source>
</evidence>
<dbReference type="PROSITE" id="PS50110">
    <property type="entry name" value="RESPONSE_REGULATORY"/>
    <property type="match status" value="1"/>
</dbReference>
<feature type="modified residue" description="4-aspartylphosphate" evidence="6">
    <location>
        <position position="56"/>
    </location>
</feature>
<protein>
    <recommendedName>
        <fullName evidence="1">Stage 0 sporulation protein A homolog</fullName>
    </recommendedName>
</protein>
<evidence type="ECO:0000256" key="6">
    <source>
        <dbReference type="PROSITE-ProRule" id="PRU00169"/>
    </source>
</evidence>
<dbReference type="SMART" id="SM00421">
    <property type="entry name" value="HTH_LUXR"/>
    <property type="match status" value="1"/>
</dbReference>
<dbReference type="InterPro" id="IPR000792">
    <property type="entry name" value="Tscrpt_reg_LuxR_C"/>
</dbReference>
<dbReference type="InterPro" id="IPR016032">
    <property type="entry name" value="Sig_transdc_resp-reg_C-effctor"/>
</dbReference>
<dbReference type="Gene3D" id="3.40.50.2300">
    <property type="match status" value="1"/>
</dbReference>